<feature type="non-terminal residue" evidence="1">
    <location>
        <position position="51"/>
    </location>
</feature>
<accession>A0A383BPA7</accession>
<protein>
    <submittedName>
        <fullName evidence="1">Uncharacterized protein</fullName>
    </submittedName>
</protein>
<gene>
    <name evidence="1" type="ORF">METZ01_LOCUS474042</name>
</gene>
<sequence>MSVFENIINNLLIFPDSFIFESVEGGKTRGRYTFVGIEPDKIWNFLKNSVF</sequence>
<proteinExistence type="predicted"/>
<evidence type="ECO:0000313" key="1">
    <source>
        <dbReference type="EMBL" id="SVE21188.1"/>
    </source>
</evidence>
<dbReference type="AlphaFoldDB" id="A0A383BPA7"/>
<organism evidence="1">
    <name type="scientific">marine metagenome</name>
    <dbReference type="NCBI Taxonomy" id="408172"/>
    <lineage>
        <taxon>unclassified sequences</taxon>
        <taxon>metagenomes</taxon>
        <taxon>ecological metagenomes</taxon>
    </lineage>
</organism>
<dbReference type="EMBL" id="UINC01201725">
    <property type="protein sequence ID" value="SVE21188.1"/>
    <property type="molecule type" value="Genomic_DNA"/>
</dbReference>
<reference evidence="1" key="1">
    <citation type="submission" date="2018-05" db="EMBL/GenBank/DDBJ databases">
        <authorList>
            <person name="Lanie J.A."/>
            <person name="Ng W.-L."/>
            <person name="Kazmierczak K.M."/>
            <person name="Andrzejewski T.M."/>
            <person name="Davidsen T.M."/>
            <person name="Wayne K.J."/>
            <person name="Tettelin H."/>
            <person name="Glass J.I."/>
            <person name="Rusch D."/>
            <person name="Podicherti R."/>
            <person name="Tsui H.-C.T."/>
            <person name="Winkler M.E."/>
        </authorList>
    </citation>
    <scope>NUCLEOTIDE SEQUENCE</scope>
</reference>
<name>A0A383BPA7_9ZZZZ</name>